<protein>
    <recommendedName>
        <fullName evidence="4">VCBS repeat-containing protein</fullName>
    </recommendedName>
</protein>
<evidence type="ECO:0000313" key="2">
    <source>
        <dbReference type="EMBL" id="GBG10188.1"/>
    </source>
</evidence>
<organism evidence="2 3">
    <name type="scientific">Paenibacillus agaridevorans</name>
    <dbReference type="NCBI Taxonomy" id="171404"/>
    <lineage>
        <taxon>Bacteria</taxon>
        <taxon>Bacillati</taxon>
        <taxon>Bacillota</taxon>
        <taxon>Bacilli</taxon>
        <taxon>Bacillales</taxon>
        <taxon>Paenibacillaceae</taxon>
        <taxon>Paenibacillus</taxon>
    </lineage>
</organism>
<feature type="compositionally biased region" description="Polar residues" evidence="1">
    <location>
        <begin position="1"/>
        <end position="20"/>
    </location>
</feature>
<accession>A0A2R5EYQ3</accession>
<dbReference type="RefSeq" id="WP_108994737.1">
    <property type="nucleotide sequence ID" value="NZ_BDQX01000291.1"/>
</dbReference>
<gene>
    <name evidence="2" type="ORF">PAT3040_04906</name>
</gene>
<evidence type="ECO:0000256" key="1">
    <source>
        <dbReference type="SAM" id="MobiDB-lite"/>
    </source>
</evidence>
<evidence type="ECO:0000313" key="3">
    <source>
        <dbReference type="Proteomes" id="UP000245202"/>
    </source>
</evidence>
<dbReference type="SUPFAM" id="SSF69318">
    <property type="entry name" value="Integrin alpha N-terminal domain"/>
    <property type="match status" value="1"/>
</dbReference>
<feature type="region of interest" description="Disordered" evidence="1">
    <location>
        <begin position="1"/>
        <end position="27"/>
    </location>
</feature>
<dbReference type="AlphaFoldDB" id="A0A2R5EYQ3"/>
<evidence type="ECO:0008006" key="4">
    <source>
        <dbReference type="Google" id="ProtNLM"/>
    </source>
</evidence>
<dbReference type="Gene3D" id="2.130.10.130">
    <property type="entry name" value="Integrin alpha, N-terminal"/>
    <property type="match status" value="1"/>
</dbReference>
<dbReference type="InterPro" id="IPR028994">
    <property type="entry name" value="Integrin_alpha_N"/>
</dbReference>
<reference evidence="2 3" key="1">
    <citation type="submission" date="2017-08" db="EMBL/GenBank/DDBJ databases">
        <title>Substantial Increase in Enzyme Production by Combined Drug-Resistance Mutations in Paenibacillus agaridevorans.</title>
        <authorList>
            <person name="Tanaka Y."/>
            <person name="Funane K."/>
            <person name="Hosaka T."/>
            <person name="Shiwa Y."/>
            <person name="Fujita N."/>
            <person name="Miyazaki T."/>
            <person name="Yoshikawa H."/>
            <person name="Murakami K."/>
            <person name="Kasahara K."/>
            <person name="Inaoka T."/>
            <person name="Hiraga Y."/>
            <person name="Ochi K."/>
        </authorList>
    </citation>
    <scope>NUCLEOTIDE SEQUENCE [LARGE SCALE GENOMIC DNA]</scope>
    <source>
        <strain evidence="2 3">T-3040</strain>
    </source>
</reference>
<keyword evidence="3" id="KW-1185">Reference proteome</keyword>
<dbReference type="Proteomes" id="UP000245202">
    <property type="component" value="Unassembled WGS sequence"/>
</dbReference>
<name>A0A2R5EYQ3_9BACL</name>
<dbReference type="EMBL" id="BDQX01000291">
    <property type="protein sequence ID" value="GBG10188.1"/>
    <property type="molecule type" value="Genomic_DNA"/>
</dbReference>
<proteinExistence type="predicted"/>
<sequence>MPHASQTSPTAYRESATSKGAVSISRKSGGGSLKVFMRLMPLGAMLSLLMLAGCQYTAAPADLLLKPEIGEDKEQLLAAVTKALPEFSILMLPHSNDVMEAVRLIDLDGDGKNEAVVTYYNEYSSPEIMTLRHTDNGWRQWLLVQQPLAREMTWLSIIDMDGDGVMELAVGWAGAFDSPSMLEMYSFSNKAARNDKGKLTMVPAASLPFSLADTSDLNRDGKQVLAVISGTSFSGTTAELIMPVFQLAVYTWEDGKLASRAKTTLPEGVNLFERIKMGSISPRHQGILLEGGTGAHSMLTYMYAWNGRDLSLVFPTPEQEKLGYGFAGKPTVSRDMNGDGIIELQRTWEAPGQEGVPYSDSLWITEWLQWDGRNEFRKIAEQYLDESYGLLLDIPEAWQGKYTLEKPPRASYGVVTLQYYNPDTAERADLVSIHVVPKNQWDGVEHVWREEKRTFRTLGTYGGNLYAAVLYDETLGDATSLTAHSRAEAEEMLKEKEQFLERLRIDFSE</sequence>
<comment type="caution">
    <text evidence="2">The sequence shown here is derived from an EMBL/GenBank/DDBJ whole genome shotgun (WGS) entry which is preliminary data.</text>
</comment>